<dbReference type="SUPFAM" id="SSF53155">
    <property type="entry name" value="Methylated DNA-protein cysteine methyltransferase domain"/>
    <property type="match status" value="1"/>
</dbReference>
<reference evidence="8" key="1">
    <citation type="submission" date="2023-09" db="EMBL/GenBank/DDBJ databases">
        <title>Paucibacter sp. APW11 Genome sequencing and assembly.</title>
        <authorList>
            <person name="Kim I."/>
        </authorList>
    </citation>
    <scope>NUCLEOTIDE SEQUENCE</scope>
    <source>
        <strain evidence="8">APW11</strain>
    </source>
</reference>
<dbReference type="InterPro" id="IPR036388">
    <property type="entry name" value="WH-like_DNA-bd_sf"/>
</dbReference>
<dbReference type="GO" id="GO:0032259">
    <property type="term" value="P:methylation"/>
    <property type="evidence" value="ECO:0007669"/>
    <property type="project" value="UniProtKB-KW"/>
</dbReference>
<dbReference type="PROSITE" id="PS00374">
    <property type="entry name" value="MGMT"/>
    <property type="match status" value="1"/>
</dbReference>
<dbReference type="InterPro" id="IPR001497">
    <property type="entry name" value="MethylDNA_cys_MeTrfase_AS"/>
</dbReference>
<dbReference type="Pfam" id="PF01035">
    <property type="entry name" value="DNA_binding_1"/>
    <property type="match status" value="1"/>
</dbReference>
<dbReference type="EC" id="2.1.1.63" evidence="8"/>
<gene>
    <name evidence="8" type="ORF">RQP53_01235</name>
</gene>
<keyword evidence="4" id="KW-0227">DNA damage</keyword>
<comment type="caution">
    <text evidence="8">The sequence shown here is derived from an EMBL/GenBank/DDBJ whole genome shotgun (WGS) entry which is preliminary data.</text>
</comment>
<proteinExistence type="predicted"/>
<evidence type="ECO:0000313" key="9">
    <source>
        <dbReference type="Proteomes" id="UP001246372"/>
    </source>
</evidence>
<dbReference type="NCBIfam" id="TIGR00589">
    <property type="entry name" value="ogt"/>
    <property type="match status" value="1"/>
</dbReference>
<sequence length="186" mass="19375">MSIETLHFHCFDTALGCCAIAWTPLGVVGSQLPEDSPEATRQRMLARFPGACETADLPAAMGAAVAGIQALLSGELRDLLEIPLDERRVPPFNRRVHALTRQIPVGQTRSYGELAVALGVPGAARAVGQAEGANPFAPIVPCHRVMGSGGAAVGFSAHGGVETKRRLLAIEARACGQLAGEQGALF</sequence>
<dbReference type="InterPro" id="IPR014048">
    <property type="entry name" value="MethylDNA_cys_MeTrfase_DNA-bd"/>
</dbReference>
<dbReference type="GO" id="GO:0003908">
    <property type="term" value="F:methylated-DNA-[protein]-cysteine S-methyltransferase activity"/>
    <property type="evidence" value="ECO:0007669"/>
    <property type="project" value="UniProtKB-EC"/>
</dbReference>
<dbReference type="CDD" id="cd06445">
    <property type="entry name" value="ATase"/>
    <property type="match status" value="1"/>
</dbReference>
<keyword evidence="9" id="KW-1185">Reference proteome</keyword>
<dbReference type="InterPro" id="IPR036217">
    <property type="entry name" value="MethylDNA_cys_MeTrfase_DNAb"/>
</dbReference>
<name>A0ABU3P5P5_9BURK</name>
<dbReference type="SUPFAM" id="SSF46767">
    <property type="entry name" value="Methylated DNA-protein cysteine methyltransferase, C-terminal domain"/>
    <property type="match status" value="1"/>
</dbReference>
<dbReference type="Gene3D" id="3.30.160.70">
    <property type="entry name" value="Methylated DNA-protein cysteine methyltransferase domain"/>
    <property type="match status" value="1"/>
</dbReference>
<evidence type="ECO:0000256" key="2">
    <source>
        <dbReference type="ARBA" id="ARBA00022603"/>
    </source>
</evidence>
<accession>A0ABU3P5P5</accession>
<evidence type="ECO:0000259" key="7">
    <source>
        <dbReference type="Pfam" id="PF01035"/>
    </source>
</evidence>
<dbReference type="Gene3D" id="1.10.10.10">
    <property type="entry name" value="Winged helix-like DNA-binding domain superfamily/Winged helix DNA-binding domain"/>
    <property type="match status" value="1"/>
</dbReference>
<evidence type="ECO:0000256" key="6">
    <source>
        <dbReference type="ARBA" id="ARBA00049348"/>
    </source>
</evidence>
<dbReference type="EMBL" id="JAVXZY010000001">
    <property type="protein sequence ID" value="MDT8997893.1"/>
    <property type="molecule type" value="Genomic_DNA"/>
</dbReference>
<dbReference type="Proteomes" id="UP001246372">
    <property type="component" value="Unassembled WGS sequence"/>
</dbReference>
<keyword evidence="3 8" id="KW-0808">Transferase</keyword>
<organism evidence="8 9">
    <name type="scientific">Roseateles aquae</name>
    <dbReference type="NCBI Taxonomy" id="3077235"/>
    <lineage>
        <taxon>Bacteria</taxon>
        <taxon>Pseudomonadati</taxon>
        <taxon>Pseudomonadota</taxon>
        <taxon>Betaproteobacteria</taxon>
        <taxon>Burkholderiales</taxon>
        <taxon>Sphaerotilaceae</taxon>
        <taxon>Roseateles</taxon>
    </lineage>
</organism>
<dbReference type="PANTHER" id="PTHR10815">
    <property type="entry name" value="METHYLATED-DNA--PROTEIN-CYSTEINE METHYLTRANSFERASE"/>
    <property type="match status" value="1"/>
</dbReference>
<protein>
    <submittedName>
        <fullName evidence="8">Methylated-DNA--[protein]-cysteine S-methyltransferase</fullName>
        <ecNumber evidence="8">2.1.1.63</ecNumber>
    </submittedName>
</protein>
<keyword evidence="5" id="KW-0234">DNA repair</keyword>
<comment type="catalytic activity">
    <reaction evidence="6">
        <text>a 6-O-methyl-2'-deoxyguanosine in DNA + L-cysteinyl-[protein] = S-methyl-L-cysteinyl-[protein] + a 2'-deoxyguanosine in DNA</text>
        <dbReference type="Rhea" id="RHEA:24000"/>
        <dbReference type="Rhea" id="RHEA-COMP:10131"/>
        <dbReference type="Rhea" id="RHEA-COMP:10132"/>
        <dbReference type="Rhea" id="RHEA-COMP:11367"/>
        <dbReference type="Rhea" id="RHEA-COMP:11368"/>
        <dbReference type="ChEBI" id="CHEBI:29950"/>
        <dbReference type="ChEBI" id="CHEBI:82612"/>
        <dbReference type="ChEBI" id="CHEBI:85445"/>
        <dbReference type="ChEBI" id="CHEBI:85448"/>
        <dbReference type="EC" id="2.1.1.63"/>
    </reaction>
</comment>
<dbReference type="PANTHER" id="PTHR10815:SF5">
    <property type="entry name" value="METHYLATED-DNA--PROTEIN-CYSTEINE METHYLTRANSFERASE"/>
    <property type="match status" value="1"/>
</dbReference>
<comment type="catalytic activity">
    <reaction evidence="1">
        <text>a 4-O-methyl-thymidine in DNA + L-cysteinyl-[protein] = a thymidine in DNA + S-methyl-L-cysteinyl-[protein]</text>
        <dbReference type="Rhea" id="RHEA:53428"/>
        <dbReference type="Rhea" id="RHEA-COMP:10131"/>
        <dbReference type="Rhea" id="RHEA-COMP:10132"/>
        <dbReference type="Rhea" id="RHEA-COMP:13555"/>
        <dbReference type="Rhea" id="RHEA-COMP:13556"/>
        <dbReference type="ChEBI" id="CHEBI:29950"/>
        <dbReference type="ChEBI" id="CHEBI:82612"/>
        <dbReference type="ChEBI" id="CHEBI:137386"/>
        <dbReference type="ChEBI" id="CHEBI:137387"/>
        <dbReference type="EC" id="2.1.1.63"/>
    </reaction>
</comment>
<keyword evidence="2 8" id="KW-0489">Methyltransferase</keyword>
<dbReference type="InterPro" id="IPR036631">
    <property type="entry name" value="MGMT_N_sf"/>
</dbReference>
<dbReference type="RefSeq" id="WP_315648145.1">
    <property type="nucleotide sequence ID" value="NZ_JAVXZY010000001.1"/>
</dbReference>
<evidence type="ECO:0000256" key="4">
    <source>
        <dbReference type="ARBA" id="ARBA00022763"/>
    </source>
</evidence>
<evidence type="ECO:0000256" key="1">
    <source>
        <dbReference type="ARBA" id="ARBA00001286"/>
    </source>
</evidence>
<evidence type="ECO:0000313" key="8">
    <source>
        <dbReference type="EMBL" id="MDT8997893.1"/>
    </source>
</evidence>
<evidence type="ECO:0000256" key="3">
    <source>
        <dbReference type="ARBA" id="ARBA00022679"/>
    </source>
</evidence>
<feature type="domain" description="Methylated-DNA-[protein]-cysteine S-methyltransferase DNA binding" evidence="7">
    <location>
        <begin position="91"/>
        <end position="172"/>
    </location>
</feature>
<evidence type="ECO:0000256" key="5">
    <source>
        <dbReference type="ARBA" id="ARBA00023204"/>
    </source>
</evidence>